<comment type="similarity">
    <text evidence="10 11">Belongs to the glycosyl hydrolase 11 (cellulase G) family.</text>
</comment>
<keyword evidence="8 10" id="KW-0326">Glycosidase</keyword>
<dbReference type="SUPFAM" id="SSF49384">
    <property type="entry name" value="Carbohydrate-binding domain"/>
    <property type="match status" value="1"/>
</dbReference>
<evidence type="ECO:0000259" key="14">
    <source>
        <dbReference type="PROSITE" id="PS51761"/>
    </source>
</evidence>
<dbReference type="InterPro" id="IPR001919">
    <property type="entry name" value="CBD2"/>
</dbReference>
<dbReference type="SMART" id="SM00637">
    <property type="entry name" value="CBD_II"/>
    <property type="match status" value="1"/>
</dbReference>
<dbReference type="GO" id="GO:0016787">
    <property type="term" value="F:hydrolase activity"/>
    <property type="evidence" value="ECO:0007669"/>
    <property type="project" value="UniProtKB-KW"/>
</dbReference>
<evidence type="ECO:0000256" key="4">
    <source>
        <dbReference type="ARBA" id="ARBA00022651"/>
    </source>
</evidence>
<dbReference type="InterPro" id="IPR013319">
    <property type="entry name" value="GH11/12"/>
</dbReference>
<feature type="domain" description="GH11" evidence="14">
    <location>
        <begin position="42"/>
        <end position="228"/>
    </location>
</feature>
<evidence type="ECO:0000256" key="3">
    <source>
        <dbReference type="ARBA" id="ARBA00012590"/>
    </source>
</evidence>
<dbReference type="PRINTS" id="PR00911">
    <property type="entry name" value="GLHYDRLASE11"/>
</dbReference>
<keyword evidence="16" id="KW-1185">Reference proteome</keyword>
<dbReference type="InterPro" id="IPR001137">
    <property type="entry name" value="Glyco_hydro_11"/>
</dbReference>
<dbReference type="InterPro" id="IPR013320">
    <property type="entry name" value="ConA-like_dom_sf"/>
</dbReference>
<comment type="caution">
    <text evidence="15">The sequence shown here is derived from an EMBL/GenBank/DDBJ whole genome shotgun (WGS) entry which is preliminary data.</text>
</comment>
<keyword evidence="5 12" id="KW-0732">Signal</keyword>
<reference evidence="16" key="1">
    <citation type="journal article" date="2019" name="Int. J. Syst. Evol. Microbiol.">
        <title>The Global Catalogue of Microorganisms (GCM) 10K type strain sequencing project: providing services to taxonomists for standard genome sequencing and annotation.</title>
        <authorList>
            <consortium name="The Broad Institute Genomics Platform"/>
            <consortium name="The Broad Institute Genome Sequencing Center for Infectious Disease"/>
            <person name="Wu L."/>
            <person name="Ma J."/>
        </authorList>
    </citation>
    <scope>NUCLEOTIDE SEQUENCE [LARGE SCALE GENOMIC DNA]</scope>
    <source>
        <strain evidence="16">JCM 13006</strain>
    </source>
</reference>
<dbReference type="PANTHER" id="PTHR46828">
    <property type="entry name" value="ENDO-1,4-BETA-XYLANASE A-RELATED"/>
    <property type="match status" value="1"/>
</dbReference>
<keyword evidence="7 10" id="KW-0119">Carbohydrate metabolism</keyword>
<dbReference type="InterPro" id="IPR018208">
    <property type="entry name" value="GH11_AS_1"/>
</dbReference>
<feature type="active site" description="Proton donor" evidence="10">
    <location>
        <position position="215"/>
    </location>
</feature>
<feature type="signal peptide" evidence="12">
    <location>
        <begin position="1"/>
        <end position="40"/>
    </location>
</feature>
<comment type="catalytic activity">
    <reaction evidence="1 10 11">
        <text>Endohydrolysis of (1-&gt;4)-beta-D-xylosidic linkages in xylans.</text>
        <dbReference type="EC" id="3.2.1.8"/>
    </reaction>
</comment>
<feature type="domain" description="CBM2" evidence="13">
    <location>
        <begin position="234"/>
        <end position="326"/>
    </location>
</feature>
<organism evidence="15 16">
    <name type="scientific">Kitasatospora terrestris</name>
    <dbReference type="NCBI Taxonomy" id="258051"/>
    <lineage>
        <taxon>Bacteria</taxon>
        <taxon>Bacillati</taxon>
        <taxon>Actinomycetota</taxon>
        <taxon>Actinomycetes</taxon>
        <taxon>Kitasatosporales</taxon>
        <taxon>Streptomycetaceae</taxon>
        <taxon>Kitasatospora</taxon>
    </lineage>
</organism>
<comment type="pathway">
    <text evidence="2 10 11">Glycan degradation; xylan degradation.</text>
</comment>
<evidence type="ECO:0000256" key="5">
    <source>
        <dbReference type="ARBA" id="ARBA00022729"/>
    </source>
</evidence>
<dbReference type="Pfam" id="PF00457">
    <property type="entry name" value="Glyco_hydro_11"/>
    <property type="match status" value="1"/>
</dbReference>
<evidence type="ECO:0000256" key="7">
    <source>
        <dbReference type="ARBA" id="ARBA00023277"/>
    </source>
</evidence>
<dbReference type="InterPro" id="IPR033123">
    <property type="entry name" value="GH11_dom"/>
</dbReference>
<keyword evidence="6 10" id="KW-0378">Hydrolase</keyword>
<keyword evidence="9 10" id="KW-0624">Polysaccharide degradation</keyword>
<keyword evidence="4 10" id="KW-0858">Xylan degradation</keyword>
<dbReference type="EC" id="3.2.1.8" evidence="3 10"/>
<proteinExistence type="inferred from homology"/>
<evidence type="ECO:0000313" key="16">
    <source>
        <dbReference type="Proteomes" id="UP001501752"/>
    </source>
</evidence>
<evidence type="ECO:0000259" key="13">
    <source>
        <dbReference type="PROSITE" id="PS51173"/>
    </source>
</evidence>
<evidence type="ECO:0000256" key="10">
    <source>
        <dbReference type="PROSITE-ProRule" id="PRU01097"/>
    </source>
</evidence>
<dbReference type="PROSITE" id="PS51173">
    <property type="entry name" value="CBM2"/>
    <property type="match status" value="1"/>
</dbReference>
<evidence type="ECO:0000256" key="12">
    <source>
        <dbReference type="SAM" id="SignalP"/>
    </source>
</evidence>
<evidence type="ECO:0000256" key="2">
    <source>
        <dbReference type="ARBA" id="ARBA00004851"/>
    </source>
</evidence>
<dbReference type="EMBL" id="BAABIS010000001">
    <property type="protein sequence ID" value="GAA4877092.1"/>
    <property type="molecule type" value="Genomic_DNA"/>
</dbReference>
<dbReference type="PROSITE" id="PS00776">
    <property type="entry name" value="GH11_1"/>
    <property type="match status" value="1"/>
</dbReference>
<feature type="chain" id="PRO_5045907429" description="Endo-1,4-beta-xylanase" evidence="12">
    <location>
        <begin position="41"/>
        <end position="326"/>
    </location>
</feature>
<evidence type="ECO:0000256" key="8">
    <source>
        <dbReference type="ARBA" id="ARBA00023295"/>
    </source>
</evidence>
<sequence length="326" mass="34456">MNLPRTKSRTSGRLRRHARKARALAPALAIVLVLPGTAEAATVTGNQTGSDGGYFYSFWTEGTGAASMSLNGGGNYSTSWTNAGNFVAGKGWSTGSRNPVTYSGTWSTNGNAYLSLYGWSTNPLVEYYIVENYGSYKPTGTYKGTVTSDGGTYDIYETTRYNAPSIEGVKTFNQYWSVRQAKRTGGTITVANHFDAWARYGMNLGTMNYEIMATEGYRSSGSSNITLGSSTGGGTGGGGGCTATLSAGASWSDRYNLNVSVTGASTWKVTVKVPSPEKISSTWNINSSYPDAQTLVATPNGAGNNWGMTIMKNGSTTWPTVSCSVG</sequence>
<dbReference type="PROSITE" id="PS51761">
    <property type="entry name" value="GH11_3"/>
    <property type="match status" value="1"/>
</dbReference>
<protein>
    <recommendedName>
        <fullName evidence="3 10">Endo-1,4-beta-xylanase</fullName>
        <ecNumber evidence="3 10">3.2.1.8</ecNumber>
    </recommendedName>
</protein>
<dbReference type="RefSeq" id="WP_425559727.1">
    <property type="nucleotide sequence ID" value="NZ_BAABIS010000001.1"/>
</dbReference>
<dbReference type="SUPFAM" id="SSF49899">
    <property type="entry name" value="Concanavalin A-like lectins/glucanases"/>
    <property type="match status" value="1"/>
</dbReference>
<dbReference type="PANTHER" id="PTHR46828:SF2">
    <property type="entry name" value="ENDO-1,4-BETA-XYLANASE A-RELATED"/>
    <property type="match status" value="1"/>
</dbReference>
<dbReference type="Proteomes" id="UP001501752">
    <property type="component" value="Unassembled WGS sequence"/>
</dbReference>
<feature type="active site" description="Nucleophile" evidence="10">
    <location>
        <position position="126"/>
    </location>
</feature>
<dbReference type="Gene3D" id="2.60.120.180">
    <property type="match status" value="1"/>
</dbReference>
<evidence type="ECO:0000256" key="11">
    <source>
        <dbReference type="RuleBase" id="RU362015"/>
    </source>
</evidence>
<dbReference type="InterPro" id="IPR012291">
    <property type="entry name" value="CBM2_carb-bd_dom_sf"/>
</dbReference>
<dbReference type="InterPro" id="IPR008965">
    <property type="entry name" value="CBM2/CBM3_carb-bd_dom_sf"/>
</dbReference>
<evidence type="ECO:0000256" key="6">
    <source>
        <dbReference type="ARBA" id="ARBA00022801"/>
    </source>
</evidence>
<evidence type="ECO:0000256" key="1">
    <source>
        <dbReference type="ARBA" id="ARBA00000681"/>
    </source>
</evidence>
<dbReference type="Gene3D" id="2.60.40.290">
    <property type="match status" value="1"/>
</dbReference>
<name>A0ABP9EGK2_9ACTN</name>
<accession>A0ABP9EGK2</accession>
<dbReference type="PROSITE" id="PS00777">
    <property type="entry name" value="GH11_2"/>
    <property type="match status" value="1"/>
</dbReference>
<dbReference type="InterPro" id="IPR033119">
    <property type="entry name" value="GH11_AS_2"/>
</dbReference>
<gene>
    <name evidence="15" type="ORF">GCM10023235_66200</name>
</gene>
<evidence type="ECO:0000313" key="15">
    <source>
        <dbReference type="EMBL" id="GAA4877092.1"/>
    </source>
</evidence>
<evidence type="ECO:0000256" key="9">
    <source>
        <dbReference type="ARBA" id="ARBA00023326"/>
    </source>
</evidence>